<evidence type="ECO:0000259" key="1">
    <source>
        <dbReference type="Pfam" id="PF00144"/>
    </source>
</evidence>
<dbReference type="HOGENOM" id="CLU_020027_11_2_7"/>
<dbReference type="PANTHER" id="PTHR43283:SF3">
    <property type="entry name" value="BETA-LACTAMASE FAMILY PROTEIN (AFU_ORTHOLOGUE AFUA_5G07500)"/>
    <property type="match status" value="1"/>
</dbReference>
<protein>
    <submittedName>
        <fullName evidence="2">Beta-lactamase</fullName>
    </submittedName>
</protein>
<keyword evidence="3" id="KW-1185">Reference proteome</keyword>
<accession>W4M6R2</accession>
<dbReference type="SUPFAM" id="SSF56601">
    <property type="entry name" value="beta-lactamase/transpeptidase-like"/>
    <property type="match status" value="1"/>
</dbReference>
<dbReference type="InterPro" id="IPR001466">
    <property type="entry name" value="Beta-lactam-related"/>
</dbReference>
<evidence type="ECO:0000313" key="2">
    <source>
        <dbReference type="EMBL" id="ETX05302.1"/>
    </source>
</evidence>
<feature type="domain" description="Beta-lactamase-related" evidence="1">
    <location>
        <begin position="21"/>
        <end position="390"/>
    </location>
</feature>
<dbReference type="Gene3D" id="3.40.710.10">
    <property type="entry name" value="DD-peptidase/beta-lactamase superfamily"/>
    <property type="match status" value="1"/>
</dbReference>
<name>W4M6R2_9BACT</name>
<proteinExistence type="predicted"/>
<dbReference type="InterPro" id="IPR012338">
    <property type="entry name" value="Beta-lactam/transpept-like"/>
</dbReference>
<gene>
    <name evidence="2" type="ORF">ETSY2_23785</name>
</gene>
<dbReference type="Proteomes" id="UP000019140">
    <property type="component" value="Unassembled WGS sequence"/>
</dbReference>
<sequence>MTKPEEVGLSSQRLDRVRVHLQRYIDAGKVAGTLTLVARHGQIAYFEPQGHLELDRVRPMQRDTIFRIYSMTKPITSVALMMLYEHGRFQLDDPVHKFIPAWQNLRVYVSGNHPMFVTKATERPMTIRDLLSHTSGLTYGFMERTNVDAAYRKLGIANMAEMGYTLQDMAGQLAELPLEFSPGTRWNYSVSTDVAGYLVELISGQSFDAYLRDHIFEPLGMSDTNFVISDDRLPRLAHCYVLQPDGNPAILDAPETSEYRQRSFWSGGGGLLSTAQDYYRFTSMLLNRGELDGVRLLGRKTLELMTKNHLPGGQDIMELAPPGMFSEVAYNGVGFGLGFSVMQDPTRAQVVGTPGEYAWGGLAGTAFWVDPAEDLIVIFMIQLVPSSAYPLRRELRTLTYGALID</sequence>
<dbReference type="EMBL" id="AZHX01000987">
    <property type="protein sequence ID" value="ETX05302.1"/>
    <property type="molecule type" value="Genomic_DNA"/>
</dbReference>
<dbReference type="AlphaFoldDB" id="W4M6R2"/>
<evidence type="ECO:0000313" key="3">
    <source>
        <dbReference type="Proteomes" id="UP000019140"/>
    </source>
</evidence>
<comment type="caution">
    <text evidence="2">The sequence shown here is derived from an EMBL/GenBank/DDBJ whole genome shotgun (WGS) entry which is preliminary data.</text>
</comment>
<organism evidence="2 3">
    <name type="scientific">Candidatus Entotheonella gemina</name>
    <dbReference type="NCBI Taxonomy" id="1429439"/>
    <lineage>
        <taxon>Bacteria</taxon>
        <taxon>Pseudomonadati</taxon>
        <taxon>Nitrospinota/Tectimicrobiota group</taxon>
        <taxon>Candidatus Tectimicrobiota</taxon>
        <taxon>Candidatus Entotheonellia</taxon>
        <taxon>Candidatus Entotheonellales</taxon>
        <taxon>Candidatus Entotheonellaceae</taxon>
        <taxon>Candidatus Entotheonella</taxon>
    </lineage>
</organism>
<dbReference type="PATRIC" id="fig|1429439.4.peg.4045"/>
<dbReference type="InterPro" id="IPR050789">
    <property type="entry name" value="Diverse_Enzym_Activities"/>
</dbReference>
<dbReference type="PANTHER" id="PTHR43283">
    <property type="entry name" value="BETA-LACTAMASE-RELATED"/>
    <property type="match status" value="1"/>
</dbReference>
<reference evidence="2 3" key="1">
    <citation type="journal article" date="2014" name="Nature">
        <title>An environmental bacterial taxon with a large and distinct metabolic repertoire.</title>
        <authorList>
            <person name="Wilson M.C."/>
            <person name="Mori T."/>
            <person name="Ruckert C."/>
            <person name="Uria A.R."/>
            <person name="Helf M.J."/>
            <person name="Takada K."/>
            <person name="Gernert C."/>
            <person name="Steffens U.A."/>
            <person name="Heycke N."/>
            <person name="Schmitt S."/>
            <person name="Rinke C."/>
            <person name="Helfrich E.J."/>
            <person name="Brachmann A.O."/>
            <person name="Gurgui C."/>
            <person name="Wakimoto T."/>
            <person name="Kracht M."/>
            <person name="Crusemann M."/>
            <person name="Hentschel U."/>
            <person name="Abe I."/>
            <person name="Matsunaga S."/>
            <person name="Kalinowski J."/>
            <person name="Takeyama H."/>
            <person name="Piel J."/>
        </authorList>
    </citation>
    <scope>NUCLEOTIDE SEQUENCE [LARGE SCALE GENOMIC DNA]</scope>
    <source>
        <strain evidence="3">TSY2</strain>
    </source>
</reference>
<dbReference type="Pfam" id="PF00144">
    <property type="entry name" value="Beta-lactamase"/>
    <property type="match status" value="1"/>
</dbReference>